<gene>
    <name evidence="1" type="ORF">KDK92_17500</name>
</gene>
<reference evidence="1" key="1">
    <citation type="journal article" date="2021" name="mSystems">
        <title>Bacteria and Archaea Synergistically Convert Glycine Betaine to Biogenic Methane in the Formosa Cold Seep of the South China Sea.</title>
        <authorList>
            <person name="Li L."/>
            <person name="Zhang W."/>
            <person name="Zhang S."/>
            <person name="Song L."/>
            <person name="Sun Q."/>
            <person name="Zhang H."/>
            <person name="Xiang H."/>
            <person name="Dong X."/>
        </authorList>
    </citation>
    <scope>NUCLEOTIDE SEQUENCE</scope>
    <source>
        <strain evidence="1">ZWT</strain>
    </source>
</reference>
<evidence type="ECO:0000313" key="1">
    <source>
        <dbReference type="EMBL" id="MCM1991533.1"/>
    </source>
</evidence>
<dbReference type="InterPro" id="IPR024227">
    <property type="entry name" value="DUF3795"/>
</dbReference>
<reference evidence="1" key="2">
    <citation type="submission" date="2021-04" db="EMBL/GenBank/DDBJ databases">
        <authorList>
            <person name="Dong X."/>
        </authorList>
    </citation>
    <scope>NUCLEOTIDE SEQUENCE</scope>
    <source>
        <strain evidence="1">ZWT</strain>
    </source>
</reference>
<organism evidence="1 2">
    <name type="scientific">Oceanirhabdus seepicola</name>
    <dbReference type="NCBI Taxonomy" id="2828781"/>
    <lineage>
        <taxon>Bacteria</taxon>
        <taxon>Bacillati</taxon>
        <taxon>Bacillota</taxon>
        <taxon>Clostridia</taxon>
        <taxon>Eubacteriales</taxon>
        <taxon>Clostridiaceae</taxon>
        <taxon>Oceanirhabdus</taxon>
    </lineage>
</organism>
<sequence>MILTKCGYRCDLCLAYKGNIEKEDKRQILSDGWYKYFGFRIEPKDIMCEGCVSCDNPKLIDDNCPVRPCVISKDIKNCAYCGEYVCEKLLQRIVDYDEKINFDHSNIPGEDYENIVKPYESKKRLEEIRKRITRR</sequence>
<dbReference type="Pfam" id="PF12675">
    <property type="entry name" value="DUF3795"/>
    <property type="match status" value="1"/>
</dbReference>
<name>A0A9J6P6U6_9CLOT</name>
<comment type="caution">
    <text evidence="1">The sequence shown here is derived from an EMBL/GenBank/DDBJ whole genome shotgun (WGS) entry which is preliminary data.</text>
</comment>
<proteinExistence type="predicted"/>
<protein>
    <submittedName>
        <fullName evidence="1">DUF3795 domain-containing protein</fullName>
    </submittedName>
</protein>
<dbReference type="RefSeq" id="WP_250860659.1">
    <property type="nucleotide sequence ID" value="NZ_JAGSOJ010000004.1"/>
</dbReference>
<keyword evidence="2" id="KW-1185">Reference proteome</keyword>
<dbReference type="Proteomes" id="UP001056429">
    <property type="component" value="Unassembled WGS sequence"/>
</dbReference>
<dbReference type="EMBL" id="JAGSOJ010000004">
    <property type="protein sequence ID" value="MCM1991533.1"/>
    <property type="molecule type" value="Genomic_DNA"/>
</dbReference>
<accession>A0A9J6P6U6</accession>
<evidence type="ECO:0000313" key="2">
    <source>
        <dbReference type="Proteomes" id="UP001056429"/>
    </source>
</evidence>
<dbReference type="AlphaFoldDB" id="A0A9J6P6U6"/>